<keyword evidence="9" id="KW-1185">Reference proteome</keyword>
<accession>A0A9N9WI80</accession>
<evidence type="ECO:0000313" key="8">
    <source>
        <dbReference type="EMBL" id="CAG9796180.1"/>
    </source>
</evidence>
<keyword evidence="3" id="KW-0378">Hydrolase</keyword>
<dbReference type="InterPro" id="IPR043504">
    <property type="entry name" value="Peptidase_S1_PA_chymotrypsin"/>
</dbReference>
<dbReference type="EMBL" id="OU893339">
    <property type="protein sequence ID" value="CAG9796180.1"/>
    <property type="molecule type" value="Genomic_DNA"/>
</dbReference>
<evidence type="ECO:0000256" key="5">
    <source>
        <dbReference type="ARBA" id="ARBA00023157"/>
    </source>
</evidence>
<dbReference type="GO" id="GO:0004252">
    <property type="term" value="F:serine-type endopeptidase activity"/>
    <property type="evidence" value="ECO:0007669"/>
    <property type="project" value="InterPro"/>
</dbReference>
<keyword evidence="6" id="KW-0732">Signal</keyword>
<evidence type="ECO:0000256" key="4">
    <source>
        <dbReference type="ARBA" id="ARBA00022825"/>
    </source>
</evidence>
<keyword evidence="2" id="KW-0645">Protease</keyword>
<evidence type="ECO:0000256" key="1">
    <source>
        <dbReference type="ARBA" id="ARBA00007664"/>
    </source>
</evidence>
<dbReference type="SUPFAM" id="SSF50494">
    <property type="entry name" value="Trypsin-like serine proteases"/>
    <property type="match status" value="1"/>
</dbReference>
<dbReference type="OrthoDB" id="546450at2759"/>
<comment type="similarity">
    <text evidence="1">Belongs to the peptidase S1 family.</text>
</comment>
<protein>
    <recommendedName>
        <fullName evidence="7">Peptidase S1 domain-containing protein</fullName>
    </recommendedName>
</protein>
<dbReference type="Pfam" id="PF00089">
    <property type="entry name" value="Trypsin"/>
    <property type="match status" value="1"/>
</dbReference>
<dbReference type="GO" id="GO:0006508">
    <property type="term" value="P:proteolysis"/>
    <property type="evidence" value="ECO:0007669"/>
    <property type="project" value="UniProtKB-KW"/>
</dbReference>
<evidence type="ECO:0000256" key="3">
    <source>
        <dbReference type="ARBA" id="ARBA00022801"/>
    </source>
</evidence>
<dbReference type="PRINTS" id="PR00722">
    <property type="entry name" value="CHYMOTRYPSIN"/>
</dbReference>
<feature type="domain" description="Peptidase S1" evidence="7">
    <location>
        <begin position="108"/>
        <end position="239"/>
    </location>
</feature>
<organism evidence="8 9">
    <name type="scientific">Diatraea saccharalis</name>
    <name type="common">sugarcane borer</name>
    <dbReference type="NCBI Taxonomy" id="40085"/>
    <lineage>
        <taxon>Eukaryota</taxon>
        <taxon>Metazoa</taxon>
        <taxon>Ecdysozoa</taxon>
        <taxon>Arthropoda</taxon>
        <taxon>Hexapoda</taxon>
        <taxon>Insecta</taxon>
        <taxon>Pterygota</taxon>
        <taxon>Neoptera</taxon>
        <taxon>Endopterygota</taxon>
        <taxon>Lepidoptera</taxon>
        <taxon>Glossata</taxon>
        <taxon>Ditrysia</taxon>
        <taxon>Pyraloidea</taxon>
        <taxon>Crambidae</taxon>
        <taxon>Crambinae</taxon>
        <taxon>Diatraea</taxon>
    </lineage>
</organism>
<evidence type="ECO:0000313" key="9">
    <source>
        <dbReference type="Proteomes" id="UP001153714"/>
    </source>
</evidence>
<dbReference type="PROSITE" id="PS00134">
    <property type="entry name" value="TRYPSIN_HIS"/>
    <property type="match status" value="1"/>
</dbReference>
<evidence type="ECO:0000259" key="7">
    <source>
        <dbReference type="PROSITE" id="PS50240"/>
    </source>
</evidence>
<dbReference type="InterPro" id="IPR018114">
    <property type="entry name" value="TRYPSIN_HIS"/>
</dbReference>
<dbReference type="Proteomes" id="UP001153714">
    <property type="component" value="Chromosome 8"/>
</dbReference>
<dbReference type="InterPro" id="IPR050430">
    <property type="entry name" value="Peptidase_S1"/>
</dbReference>
<dbReference type="InterPro" id="IPR001254">
    <property type="entry name" value="Trypsin_dom"/>
</dbReference>
<name>A0A9N9WI80_9NEOP</name>
<reference evidence="8" key="1">
    <citation type="submission" date="2021-12" db="EMBL/GenBank/DDBJ databases">
        <authorList>
            <person name="King R."/>
        </authorList>
    </citation>
    <scope>NUCLEOTIDE SEQUENCE</scope>
</reference>
<dbReference type="Gene3D" id="2.40.10.10">
    <property type="entry name" value="Trypsin-like serine proteases"/>
    <property type="match status" value="1"/>
</dbReference>
<dbReference type="PROSITE" id="PS50240">
    <property type="entry name" value="TRYPSIN_DOM"/>
    <property type="match status" value="1"/>
</dbReference>
<dbReference type="SMART" id="SM00020">
    <property type="entry name" value="Tryp_SPc"/>
    <property type="match status" value="1"/>
</dbReference>
<dbReference type="PANTHER" id="PTHR24276">
    <property type="entry name" value="POLYSERASE-RELATED"/>
    <property type="match status" value="1"/>
</dbReference>
<gene>
    <name evidence="8" type="ORF">DIATSA_LOCUS13386</name>
</gene>
<evidence type="ECO:0000256" key="2">
    <source>
        <dbReference type="ARBA" id="ARBA00022670"/>
    </source>
</evidence>
<dbReference type="InterPro" id="IPR009003">
    <property type="entry name" value="Peptidase_S1_PA"/>
</dbReference>
<evidence type="ECO:0000256" key="6">
    <source>
        <dbReference type="SAM" id="SignalP"/>
    </source>
</evidence>
<proteinExistence type="inferred from homology"/>
<sequence length="239" mass="27452">MTVRFLTIVCYFLCGVALTYTETYDLIIIPVPKNAPIRAENVFKLTGQIRPPRDRYTQKNRNNGLFRLDIANYEDPTEMPDIDNFDYNNDRSDTRDATDYDNYGENKIVGGFEVDINLYPYHVAYGSNCGGAIIHKKWVITAGHCGKKPYVRVGSKYLNQGKKVDIKAYYVHPNWAAKNKEHPFDYDFQLLELREPLKFDENVQPIKIAHIQDMVIGKVITVTGWGNTEENVSDITTNN</sequence>
<keyword evidence="4" id="KW-0720">Serine protease</keyword>
<dbReference type="PANTHER" id="PTHR24276:SF91">
    <property type="entry name" value="AT26814P-RELATED"/>
    <property type="match status" value="1"/>
</dbReference>
<dbReference type="InterPro" id="IPR001314">
    <property type="entry name" value="Peptidase_S1A"/>
</dbReference>
<keyword evidence="5" id="KW-1015">Disulfide bond</keyword>
<dbReference type="AlphaFoldDB" id="A0A9N9WI80"/>
<reference evidence="8" key="2">
    <citation type="submission" date="2022-10" db="EMBL/GenBank/DDBJ databases">
        <authorList>
            <consortium name="ENA_rothamsted_submissions"/>
            <consortium name="culmorum"/>
            <person name="King R."/>
        </authorList>
    </citation>
    <scope>NUCLEOTIDE SEQUENCE</scope>
</reference>
<feature type="chain" id="PRO_5040225647" description="Peptidase S1 domain-containing protein" evidence="6">
    <location>
        <begin position="22"/>
        <end position="239"/>
    </location>
</feature>
<feature type="signal peptide" evidence="6">
    <location>
        <begin position="1"/>
        <end position="21"/>
    </location>
</feature>